<dbReference type="EnsemblFungi" id="PTTG_05559-t43_1">
    <property type="protein sequence ID" value="PTTG_05559-t43_1-p1"/>
    <property type="gene ID" value="PTTG_05559"/>
</dbReference>
<dbReference type="PANTHER" id="PTHR12835">
    <property type="entry name" value="BIOTIN PROTEIN LIGASE"/>
    <property type="match status" value="1"/>
</dbReference>
<feature type="domain" description="BPL/LPL catalytic" evidence="3">
    <location>
        <begin position="329"/>
        <end position="535"/>
    </location>
</feature>
<protein>
    <submittedName>
        <fullName evidence="5">BPL/LPL catalytic domain-containing protein</fullName>
    </submittedName>
</protein>
<keyword evidence="2" id="KW-0436">Ligase</keyword>
<comment type="similarity">
    <text evidence="1">Belongs to the biotin--protein ligase family.</text>
</comment>
<dbReference type="Proteomes" id="UP000005240">
    <property type="component" value="Unassembled WGS sequence"/>
</dbReference>
<dbReference type="PANTHER" id="PTHR12835:SF5">
    <property type="entry name" value="BIOTIN--PROTEIN LIGASE"/>
    <property type="match status" value="1"/>
</dbReference>
<dbReference type="VEuPathDB" id="FungiDB:PTTG_05559"/>
<dbReference type="PROSITE" id="PS51733">
    <property type="entry name" value="BPL_LPL_CATALYTIC"/>
    <property type="match status" value="1"/>
</dbReference>
<organism evidence="4">
    <name type="scientific">Puccinia triticina (isolate 1-1 / race 1 (BBBD))</name>
    <name type="common">Brown leaf rust fungus</name>
    <dbReference type="NCBI Taxonomy" id="630390"/>
    <lineage>
        <taxon>Eukaryota</taxon>
        <taxon>Fungi</taxon>
        <taxon>Dikarya</taxon>
        <taxon>Basidiomycota</taxon>
        <taxon>Pucciniomycotina</taxon>
        <taxon>Pucciniomycetes</taxon>
        <taxon>Pucciniales</taxon>
        <taxon>Pucciniaceae</taxon>
        <taxon>Puccinia</taxon>
    </lineage>
</organism>
<dbReference type="EMBL" id="ADAS02000007">
    <property type="protein sequence ID" value="OAV98401.1"/>
    <property type="molecule type" value="Genomic_DNA"/>
</dbReference>
<evidence type="ECO:0000313" key="5">
    <source>
        <dbReference type="EnsemblFungi" id="PTTG_05559-t43_1-p1"/>
    </source>
</evidence>
<reference evidence="5 6" key="3">
    <citation type="journal article" date="2017" name="G3 (Bethesda)">
        <title>Comparative analysis highlights variable genome content of wheat rusts and divergence of the mating loci.</title>
        <authorList>
            <person name="Cuomo C.A."/>
            <person name="Bakkeren G."/>
            <person name="Khalil H.B."/>
            <person name="Panwar V."/>
            <person name="Joly D."/>
            <person name="Linning R."/>
            <person name="Sakthikumar S."/>
            <person name="Song X."/>
            <person name="Adiconis X."/>
            <person name="Fan L."/>
            <person name="Goldberg J.M."/>
            <person name="Levin J.Z."/>
            <person name="Young S."/>
            <person name="Zeng Q."/>
            <person name="Anikster Y."/>
            <person name="Bruce M."/>
            <person name="Wang M."/>
            <person name="Yin C."/>
            <person name="McCallum B."/>
            <person name="Szabo L.J."/>
            <person name="Hulbert S."/>
            <person name="Chen X."/>
            <person name="Fellers J.P."/>
        </authorList>
    </citation>
    <scope>NUCLEOTIDE SEQUENCE</scope>
    <source>
        <strain evidence="6">Isolate 1-1 / race 1 (BBBD)</strain>
        <strain evidence="5">isolate 1-1 / race 1 (BBBD)</strain>
    </source>
</reference>
<dbReference type="Gene3D" id="3.30.930.10">
    <property type="entry name" value="Bira Bifunctional Protein, Domain 2"/>
    <property type="match status" value="1"/>
</dbReference>
<dbReference type="AlphaFoldDB" id="A0A180H0X1"/>
<name>A0A180H0X1_PUCT1</name>
<dbReference type="OrthoDB" id="10250105at2759"/>
<dbReference type="Pfam" id="PF03099">
    <property type="entry name" value="BPL_LplA_LipB"/>
    <property type="match status" value="1"/>
</dbReference>
<dbReference type="GO" id="GO:0005737">
    <property type="term" value="C:cytoplasm"/>
    <property type="evidence" value="ECO:0007669"/>
    <property type="project" value="TreeGrafter"/>
</dbReference>
<sequence length="617" mass="67773">MSSISLFRLPIKPNSLYLMNVLVYSGSTAVTPRASQELHSVLRRVLSRAYDVKLANAHLFNHQPWQEHTSLIVFPSLDSNEHVGLVTDTRQTIRRWVGRGGRYLGLGTGAVFAGTDQLGLLGLTWNLVPSPALSTSASRPSHRELVFPSHTDPLATLLIEVEKSAFEASIPAEDGEPTVWAQYQDTDDDQEHIAAVWSTYQMGYLALVGFDLSGHVERLMEILNLIGLEGLSVSETTDEKPSPLYFVSSSSTASAQETHRRILERCTGEHVLEDADVTFAVFSQSDAASPTVPTKDTLQLFLCPQTNSFQPAPPIFDRNRYFSLIESMSPIGNTILYAETMASTQTLLEKNTKLADLLPNGTVSIAQKQTNGRGRGSNNWISAEGSIQFSVLVKATNMGSSAVFVQYLFGLAVIEWIEKFFNGKVLARLKWPNDIYGSPTGGKAREDFKKMGGILVNCSFGGLSGTECKLVIGCGLNNHSAPQSSTTSLADLIRATGRKMNEGDGLDCEQLKHPSAEEIIAGILSTFGQMWTRFEAQGFQPFSSLYLARWLHSEQVIKYEKTGEELKIVGIDPSYGLLRTKLVRKSDGTAISQEEIIDLQPDSNSFDMFSGLIKTKI</sequence>
<evidence type="ECO:0000256" key="1">
    <source>
        <dbReference type="ARBA" id="ARBA00009934"/>
    </source>
</evidence>
<dbReference type="NCBIfam" id="TIGR00121">
    <property type="entry name" value="birA_ligase"/>
    <property type="match status" value="1"/>
</dbReference>
<proteinExistence type="inferred from homology"/>
<dbReference type="InterPro" id="IPR045864">
    <property type="entry name" value="aa-tRNA-synth_II/BPL/LPL"/>
</dbReference>
<reference evidence="5" key="4">
    <citation type="submission" date="2025-05" db="UniProtKB">
        <authorList>
            <consortium name="EnsemblFungi"/>
        </authorList>
    </citation>
    <scope>IDENTIFICATION</scope>
    <source>
        <strain evidence="5">isolate 1-1 / race 1 (BBBD)</strain>
    </source>
</reference>
<evidence type="ECO:0000256" key="2">
    <source>
        <dbReference type="ARBA" id="ARBA00022598"/>
    </source>
</evidence>
<evidence type="ECO:0000313" key="4">
    <source>
        <dbReference type="EMBL" id="OAV98401.1"/>
    </source>
</evidence>
<accession>A0A180H0X1</accession>
<evidence type="ECO:0000313" key="6">
    <source>
        <dbReference type="Proteomes" id="UP000005240"/>
    </source>
</evidence>
<gene>
    <name evidence="4" type="ORF">PTTG_05559</name>
</gene>
<keyword evidence="6" id="KW-1185">Reference proteome</keyword>
<dbReference type="SUPFAM" id="SSF55681">
    <property type="entry name" value="Class II aaRS and biotin synthetases"/>
    <property type="match status" value="1"/>
</dbReference>
<evidence type="ECO:0000259" key="3">
    <source>
        <dbReference type="PROSITE" id="PS51733"/>
    </source>
</evidence>
<dbReference type="InterPro" id="IPR004143">
    <property type="entry name" value="BPL_LPL_catalytic"/>
</dbReference>
<dbReference type="GO" id="GO:0004077">
    <property type="term" value="F:biotin--[biotin carboxyl-carrier protein] ligase activity"/>
    <property type="evidence" value="ECO:0007669"/>
    <property type="project" value="InterPro"/>
</dbReference>
<dbReference type="Pfam" id="PF09825">
    <property type="entry name" value="BPL_N"/>
    <property type="match status" value="1"/>
</dbReference>
<dbReference type="InterPro" id="IPR019197">
    <property type="entry name" value="Biotin-prot_ligase_N"/>
</dbReference>
<dbReference type="InterPro" id="IPR004408">
    <property type="entry name" value="Biotin_CoA_COase_ligase"/>
</dbReference>
<reference evidence="4" key="1">
    <citation type="submission" date="2009-11" db="EMBL/GenBank/DDBJ databases">
        <authorList>
            <consortium name="The Broad Institute Genome Sequencing Platform"/>
            <person name="Ward D."/>
            <person name="Feldgarden M."/>
            <person name="Earl A."/>
            <person name="Young S.K."/>
            <person name="Zeng Q."/>
            <person name="Koehrsen M."/>
            <person name="Alvarado L."/>
            <person name="Berlin A."/>
            <person name="Bochicchio J."/>
            <person name="Borenstein D."/>
            <person name="Chapman S.B."/>
            <person name="Chen Z."/>
            <person name="Engels R."/>
            <person name="Freedman E."/>
            <person name="Gellesch M."/>
            <person name="Goldberg J."/>
            <person name="Griggs A."/>
            <person name="Gujja S."/>
            <person name="Heilman E."/>
            <person name="Heiman D."/>
            <person name="Hepburn T."/>
            <person name="Howarth C."/>
            <person name="Jen D."/>
            <person name="Larson L."/>
            <person name="Lewis B."/>
            <person name="Mehta T."/>
            <person name="Park D."/>
            <person name="Pearson M."/>
            <person name="Roberts A."/>
            <person name="Saif S."/>
            <person name="Shea T."/>
            <person name="Shenoy N."/>
            <person name="Sisk P."/>
            <person name="Stolte C."/>
            <person name="Sykes S."/>
            <person name="Thomson T."/>
            <person name="Walk T."/>
            <person name="White J."/>
            <person name="Yandava C."/>
            <person name="Izard J."/>
            <person name="Baranova O.V."/>
            <person name="Blanton J.M."/>
            <person name="Tanner A.C."/>
            <person name="Dewhirst F.E."/>
            <person name="Haas B."/>
            <person name="Nusbaum C."/>
            <person name="Birren B."/>
        </authorList>
    </citation>
    <scope>NUCLEOTIDE SEQUENCE [LARGE SCALE GENOMIC DNA]</scope>
    <source>
        <strain evidence="4">1-1 BBBD Race 1</strain>
    </source>
</reference>
<reference evidence="4" key="2">
    <citation type="submission" date="2016-05" db="EMBL/GenBank/DDBJ databases">
        <title>Comparative analysis highlights variable genome content of wheat rusts and divergence of the mating loci.</title>
        <authorList>
            <person name="Cuomo C.A."/>
            <person name="Bakkeren G."/>
            <person name="Szabo L."/>
            <person name="Khalil H."/>
            <person name="Joly D."/>
            <person name="Goldberg J."/>
            <person name="Young S."/>
            <person name="Zeng Q."/>
            <person name="Fellers J."/>
        </authorList>
    </citation>
    <scope>NUCLEOTIDE SEQUENCE [LARGE SCALE GENOMIC DNA]</scope>
    <source>
        <strain evidence="4">1-1 BBBD Race 1</strain>
    </source>
</reference>